<dbReference type="Proteomes" id="UP000272942">
    <property type="component" value="Unassembled WGS sequence"/>
</dbReference>
<dbReference type="WBParaSite" id="ECPE_0001128301-mRNA-1">
    <property type="protein sequence ID" value="ECPE_0001128301-mRNA-1"/>
    <property type="gene ID" value="ECPE_0001128301"/>
</dbReference>
<name>A0A183AWB3_9TREM</name>
<dbReference type="AlphaFoldDB" id="A0A183AWB3"/>
<gene>
    <name evidence="1" type="ORF">ECPE_LOCUS11248</name>
</gene>
<organism evidence="3">
    <name type="scientific">Echinostoma caproni</name>
    <dbReference type="NCBI Taxonomy" id="27848"/>
    <lineage>
        <taxon>Eukaryota</taxon>
        <taxon>Metazoa</taxon>
        <taxon>Spiralia</taxon>
        <taxon>Lophotrochozoa</taxon>
        <taxon>Platyhelminthes</taxon>
        <taxon>Trematoda</taxon>
        <taxon>Digenea</taxon>
        <taxon>Plagiorchiida</taxon>
        <taxon>Echinostomata</taxon>
        <taxon>Echinostomatoidea</taxon>
        <taxon>Echinostomatidae</taxon>
        <taxon>Echinostoma</taxon>
    </lineage>
</organism>
<dbReference type="OrthoDB" id="6232090at2759"/>
<sequence length="212" mass="24823">MEFGDCGSTVILDQSMMKLKTLRVRFERIFEAAKVAQQRMNMTSQSMYVALLLSERTNIQWLLLFRSLEYLIDGRYMVGAHTVLHRFYSWQTITVDPVDHWKNNVDKKSLSKIYYFAPLGNSKKWALTHFDVRSLTLVGLSFEKTLWHQRSVIHRKIDQSSWTFMLLLVSDYSDLPLDCGDPPTTFSLEWITPETAVVLGAIEYKMEEKDFF</sequence>
<evidence type="ECO:0000313" key="1">
    <source>
        <dbReference type="EMBL" id="VDP88247.1"/>
    </source>
</evidence>
<accession>A0A183AWB3</accession>
<keyword evidence="2" id="KW-1185">Reference proteome</keyword>
<dbReference type="EMBL" id="UZAN01050464">
    <property type="protein sequence ID" value="VDP88247.1"/>
    <property type="molecule type" value="Genomic_DNA"/>
</dbReference>
<protein>
    <submittedName>
        <fullName evidence="3">Retrovirus-related Pol polyprotein from transposon TNT 1-94</fullName>
    </submittedName>
</protein>
<reference evidence="3" key="1">
    <citation type="submission" date="2016-06" db="UniProtKB">
        <authorList>
            <consortium name="WormBaseParasite"/>
        </authorList>
    </citation>
    <scope>IDENTIFICATION</scope>
</reference>
<reference evidence="1 2" key="2">
    <citation type="submission" date="2018-11" db="EMBL/GenBank/DDBJ databases">
        <authorList>
            <consortium name="Pathogen Informatics"/>
        </authorList>
    </citation>
    <scope>NUCLEOTIDE SEQUENCE [LARGE SCALE GENOMIC DNA]</scope>
    <source>
        <strain evidence="1 2">Egypt</strain>
    </source>
</reference>
<evidence type="ECO:0000313" key="3">
    <source>
        <dbReference type="WBParaSite" id="ECPE_0001128301-mRNA-1"/>
    </source>
</evidence>
<evidence type="ECO:0000313" key="2">
    <source>
        <dbReference type="Proteomes" id="UP000272942"/>
    </source>
</evidence>
<proteinExistence type="predicted"/>